<evidence type="ECO:0000313" key="2">
    <source>
        <dbReference type="Proteomes" id="UP000054248"/>
    </source>
</evidence>
<organism evidence="1 2">
    <name type="scientific">Tulasnella calospora MUT 4182</name>
    <dbReference type="NCBI Taxonomy" id="1051891"/>
    <lineage>
        <taxon>Eukaryota</taxon>
        <taxon>Fungi</taxon>
        <taxon>Dikarya</taxon>
        <taxon>Basidiomycota</taxon>
        <taxon>Agaricomycotina</taxon>
        <taxon>Agaricomycetes</taxon>
        <taxon>Cantharellales</taxon>
        <taxon>Tulasnellaceae</taxon>
        <taxon>Tulasnella</taxon>
    </lineage>
</organism>
<reference evidence="2" key="2">
    <citation type="submission" date="2015-01" db="EMBL/GenBank/DDBJ databases">
        <title>Evolutionary Origins and Diversification of the Mycorrhizal Mutualists.</title>
        <authorList>
            <consortium name="DOE Joint Genome Institute"/>
            <consortium name="Mycorrhizal Genomics Consortium"/>
            <person name="Kohler A."/>
            <person name="Kuo A."/>
            <person name="Nagy L.G."/>
            <person name="Floudas D."/>
            <person name="Copeland A."/>
            <person name="Barry K.W."/>
            <person name="Cichocki N."/>
            <person name="Veneault-Fourrey C."/>
            <person name="LaButti K."/>
            <person name="Lindquist E.A."/>
            <person name="Lipzen A."/>
            <person name="Lundell T."/>
            <person name="Morin E."/>
            <person name="Murat C."/>
            <person name="Riley R."/>
            <person name="Ohm R."/>
            <person name="Sun H."/>
            <person name="Tunlid A."/>
            <person name="Henrissat B."/>
            <person name="Grigoriev I.V."/>
            <person name="Hibbett D.S."/>
            <person name="Martin F."/>
        </authorList>
    </citation>
    <scope>NUCLEOTIDE SEQUENCE [LARGE SCALE GENOMIC DNA]</scope>
    <source>
        <strain evidence="2">MUT 4182</strain>
    </source>
</reference>
<reference evidence="1 2" key="1">
    <citation type="submission" date="2014-04" db="EMBL/GenBank/DDBJ databases">
        <authorList>
            <consortium name="DOE Joint Genome Institute"/>
            <person name="Kuo A."/>
            <person name="Girlanda M."/>
            <person name="Perotto S."/>
            <person name="Kohler A."/>
            <person name="Nagy L.G."/>
            <person name="Floudas D."/>
            <person name="Copeland A."/>
            <person name="Barry K.W."/>
            <person name="Cichocki N."/>
            <person name="Veneault-Fourrey C."/>
            <person name="LaButti K."/>
            <person name="Lindquist E.A."/>
            <person name="Lipzen A."/>
            <person name="Lundell T."/>
            <person name="Morin E."/>
            <person name="Murat C."/>
            <person name="Sun H."/>
            <person name="Tunlid A."/>
            <person name="Henrissat B."/>
            <person name="Grigoriev I.V."/>
            <person name="Hibbett D.S."/>
            <person name="Martin F."/>
            <person name="Nordberg H.P."/>
            <person name="Cantor M.N."/>
            <person name="Hua S.X."/>
        </authorList>
    </citation>
    <scope>NUCLEOTIDE SEQUENCE [LARGE SCALE GENOMIC DNA]</scope>
    <source>
        <strain evidence="1 2">MUT 4182</strain>
    </source>
</reference>
<evidence type="ECO:0000313" key="1">
    <source>
        <dbReference type="EMBL" id="KIO32481.1"/>
    </source>
</evidence>
<accession>A0A0C3QTH6</accession>
<dbReference type="Proteomes" id="UP000054248">
    <property type="component" value="Unassembled WGS sequence"/>
</dbReference>
<dbReference type="OrthoDB" id="2205812at2759"/>
<name>A0A0C3QTH6_9AGAM</name>
<dbReference type="HOGENOM" id="CLU_077575_1_0_1"/>
<evidence type="ECO:0008006" key="3">
    <source>
        <dbReference type="Google" id="ProtNLM"/>
    </source>
</evidence>
<keyword evidence="2" id="KW-1185">Reference proteome</keyword>
<dbReference type="EMBL" id="KN822954">
    <property type="protein sequence ID" value="KIO32481.1"/>
    <property type="molecule type" value="Genomic_DNA"/>
</dbReference>
<proteinExistence type="predicted"/>
<gene>
    <name evidence="1" type="ORF">M407DRAFT_37323</name>
</gene>
<feature type="non-terminal residue" evidence="1">
    <location>
        <position position="203"/>
    </location>
</feature>
<sequence length="203" mass="22564">MLRRSSLRGIKIPGAAAKLVVKLFADDTQLYLSKRDKLEDAMAIAEKWCTASTAKFNEGKTEVLPIGTAHYRRNVVKTRSVSGSNSSTDKLPNGARVVKNGEAIRILGGKVGYNLDLAEIWDPIVSKVESLAKKWAGRKLTLRGRKHVVNYVLLSRAQYLLMTNPPPPEVITRLERAVRHTMWNGKAKGITTLAELYRPIEEG</sequence>
<protein>
    <recommendedName>
        <fullName evidence="3">Reverse transcriptase domain-containing protein</fullName>
    </recommendedName>
</protein>
<dbReference type="AlphaFoldDB" id="A0A0C3QTH6"/>